<evidence type="ECO:0000256" key="13">
    <source>
        <dbReference type="PIRSR" id="PIRSR601519-1"/>
    </source>
</evidence>
<dbReference type="PROSITE" id="PS50905">
    <property type="entry name" value="FERRITIN_LIKE"/>
    <property type="match status" value="1"/>
</dbReference>
<evidence type="ECO:0000256" key="14">
    <source>
        <dbReference type="RuleBase" id="RU361145"/>
    </source>
</evidence>
<gene>
    <name evidence="16" type="ORF">MKW98_029214</name>
</gene>
<comment type="similarity">
    <text evidence="2 14">Belongs to the ferritin family.</text>
</comment>
<keyword evidence="6 13" id="KW-0479">Metal-binding</keyword>
<keyword evidence="4" id="KW-0150">Chloroplast</keyword>
<evidence type="ECO:0000256" key="4">
    <source>
        <dbReference type="ARBA" id="ARBA00022528"/>
    </source>
</evidence>
<comment type="subcellular location">
    <subcellularLocation>
        <location evidence="1">Plastid</location>
        <location evidence="1">Chloroplast</location>
    </subcellularLocation>
</comment>
<evidence type="ECO:0000256" key="12">
    <source>
        <dbReference type="ARBA" id="ARBA00047990"/>
    </source>
</evidence>
<dbReference type="CDD" id="cd01056">
    <property type="entry name" value="Euk_Ferritin"/>
    <property type="match status" value="1"/>
</dbReference>
<comment type="catalytic activity">
    <reaction evidence="12 14">
        <text>4 Fe(2+) + O2 + 4 H(+) = 4 Fe(3+) + 2 H2O</text>
        <dbReference type="Rhea" id="RHEA:11148"/>
        <dbReference type="ChEBI" id="CHEBI:15377"/>
        <dbReference type="ChEBI" id="CHEBI:15378"/>
        <dbReference type="ChEBI" id="CHEBI:15379"/>
        <dbReference type="ChEBI" id="CHEBI:29033"/>
        <dbReference type="ChEBI" id="CHEBI:29034"/>
        <dbReference type="EC" id="1.16.3.1"/>
    </reaction>
</comment>
<name>A0AAD4XQL0_9MAGN</name>
<proteinExistence type="inferred from homology"/>
<reference evidence="16" key="1">
    <citation type="submission" date="2022-04" db="EMBL/GenBank/DDBJ databases">
        <title>A functionally conserved STORR gene fusion in Papaver species that diverged 16.8 million years ago.</title>
        <authorList>
            <person name="Catania T."/>
        </authorList>
    </citation>
    <scope>NUCLEOTIDE SEQUENCE</scope>
    <source>
        <strain evidence="16">S-188037</strain>
    </source>
</reference>
<dbReference type="GO" id="GO:0009507">
    <property type="term" value="C:chloroplast"/>
    <property type="evidence" value="ECO:0007669"/>
    <property type="project" value="UniProtKB-SubCell"/>
</dbReference>
<dbReference type="InterPro" id="IPR001519">
    <property type="entry name" value="Ferritin"/>
</dbReference>
<evidence type="ECO:0000313" key="17">
    <source>
        <dbReference type="Proteomes" id="UP001202328"/>
    </source>
</evidence>
<accession>A0AAD4XQL0</accession>
<evidence type="ECO:0000256" key="3">
    <source>
        <dbReference type="ARBA" id="ARBA00022434"/>
    </source>
</evidence>
<dbReference type="EMBL" id="JAJJMB010006973">
    <property type="protein sequence ID" value="KAI3932981.1"/>
    <property type="molecule type" value="Genomic_DNA"/>
</dbReference>
<evidence type="ECO:0000256" key="5">
    <source>
        <dbReference type="ARBA" id="ARBA00022640"/>
    </source>
</evidence>
<dbReference type="GO" id="GO:0008199">
    <property type="term" value="F:ferric iron binding"/>
    <property type="evidence" value="ECO:0007669"/>
    <property type="project" value="InterPro"/>
</dbReference>
<keyword evidence="7" id="KW-0809">Transit peptide</keyword>
<evidence type="ECO:0000256" key="2">
    <source>
        <dbReference type="ARBA" id="ARBA00007513"/>
    </source>
</evidence>
<feature type="domain" description="Ferritin-like diiron" evidence="15">
    <location>
        <begin position="86"/>
        <end position="239"/>
    </location>
</feature>
<evidence type="ECO:0000256" key="8">
    <source>
        <dbReference type="ARBA" id="ARBA00023002"/>
    </source>
</evidence>
<keyword evidence="17" id="KW-1185">Reference proteome</keyword>
<comment type="caution">
    <text evidence="16">The sequence shown here is derived from an EMBL/GenBank/DDBJ whole genome shotgun (WGS) entry which is preliminary data.</text>
</comment>
<evidence type="ECO:0000256" key="10">
    <source>
        <dbReference type="ARBA" id="ARBA00025111"/>
    </source>
</evidence>
<comment type="function">
    <text evidence="14">Stores iron in a soluble, non-toxic, readily available form. Important for iron homeostasis. Iron is taken up in the ferrous form and deposited as ferric hydroxides after oxidation.</text>
</comment>
<evidence type="ECO:0000256" key="9">
    <source>
        <dbReference type="ARBA" id="ARBA00023004"/>
    </source>
</evidence>
<dbReference type="AlphaFoldDB" id="A0AAD4XQL0"/>
<evidence type="ECO:0000256" key="1">
    <source>
        <dbReference type="ARBA" id="ARBA00004229"/>
    </source>
</evidence>
<dbReference type="Pfam" id="PF00210">
    <property type="entry name" value="Ferritin"/>
    <property type="match status" value="1"/>
</dbReference>
<organism evidence="16 17">
    <name type="scientific">Papaver atlanticum</name>
    <dbReference type="NCBI Taxonomy" id="357466"/>
    <lineage>
        <taxon>Eukaryota</taxon>
        <taxon>Viridiplantae</taxon>
        <taxon>Streptophyta</taxon>
        <taxon>Embryophyta</taxon>
        <taxon>Tracheophyta</taxon>
        <taxon>Spermatophyta</taxon>
        <taxon>Magnoliopsida</taxon>
        <taxon>Ranunculales</taxon>
        <taxon>Papaveraceae</taxon>
        <taxon>Papaveroideae</taxon>
        <taxon>Papaver</taxon>
    </lineage>
</organism>
<keyword evidence="9 13" id="KW-0408">Iron</keyword>
<dbReference type="FunFam" id="1.20.1260.10:FF:000006">
    <property type="entry name" value="Ferritin"/>
    <property type="match status" value="1"/>
</dbReference>
<dbReference type="InterPro" id="IPR008331">
    <property type="entry name" value="Ferritin_DPS_dom"/>
</dbReference>
<keyword evidence="5" id="KW-0934">Plastid</keyword>
<evidence type="ECO:0000256" key="7">
    <source>
        <dbReference type="ARBA" id="ARBA00022946"/>
    </source>
</evidence>
<dbReference type="Proteomes" id="UP001202328">
    <property type="component" value="Unassembled WGS sequence"/>
</dbReference>
<comment type="subunit">
    <text evidence="11">Oligomer of 24 subunits. There are two types of subunits: L (light) chain and H (heavy) chain. The major chain can be light or heavy, depending on the species and tissue type. The functional molecule forms a roughly spherical shell with a diameter of 12 nm and contains a central cavity into which the insoluble mineral iron core is deposited.</text>
</comment>
<evidence type="ECO:0000259" key="15">
    <source>
        <dbReference type="PROSITE" id="PS50905"/>
    </source>
</evidence>
<dbReference type="PANTHER" id="PTHR11431:SF75">
    <property type="entry name" value="FERRITIN"/>
    <property type="match status" value="1"/>
</dbReference>
<dbReference type="PANTHER" id="PTHR11431">
    <property type="entry name" value="FERRITIN"/>
    <property type="match status" value="1"/>
</dbReference>
<dbReference type="GO" id="GO:0004322">
    <property type="term" value="F:ferroxidase activity"/>
    <property type="evidence" value="ECO:0007669"/>
    <property type="project" value="UniProtKB-EC"/>
</dbReference>
<feature type="binding site" evidence="13">
    <location>
        <position position="103"/>
    </location>
    <ligand>
        <name>Fe cation</name>
        <dbReference type="ChEBI" id="CHEBI:24875"/>
        <label>1</label>
    </ligand>
</feature>
<dbReference type="GO" id="GO:0006979">
    <property type="term" value="P:response to oxidative stress"/>
    <property type="evidence" value="ECO:0007669"/>
    <property type="project" value="UniProtKB-ARBA"/>
</dbReference>
<dbReference type="InterPro" id="IPR009078">
    <property type="entry name" value="Ferritin-like_SF"/>
</dbReference>
<keyword evidence="8 14" id="KW-0560">Oxidoreductase</keyword>
<evidence type="ECO:0000256" key="11">
    <source>
        <dbReference type="ARBA" id="ARBA00026060"/>
    </source>
</evidence>
<keyword evidence="3 14" id="KW-0409">Iron storage</keyword>
<dbReference type="Gene3D" id="1.20.1260.10">
    <property type="match status" value="1"/>
</dbReference>
<protein>
    <recommendedName>
        <fullName evidence="14">Ferritin</fullName>
        <ecNumber evidence="14">1.16.3.1</ecNumber>
    </recommendedName>
</protein>
<dbReference type="InterPro" id="IPR009040">
    <property type="entry name" value="Ferritin-like_diiron"/>
</dbReference>
<evidence type="ECO:0000313" key="16">
    <source>
        <dbReference type="EMBL" id="KAI3932981.1"/>
    </source>
</evidence>
<comment type="function">
    <text evidence="10">Stores iron in a soluble, non-toxic, readily available form. Important for iron homeostasis. Has ferroxidase activity. Iron is taken up in the ferrous form and deposited as ferric hydroxides after oxidation.</text>
</comment>
<feature type="binding site" evidence="13">
    <location>
        <position position="221"/>
    </location>
    <ligand>
        <name>Fe cation</name>
        <dbReference type="ChEBI" id="CHEBI:24875"/>
        <label>1</label>
    </ligand>
</feature>
<dbReference type="GO" id="GO:0006826">
    <property type="term" value="P:iron ion transport"/>
    <property type="evidence" value="ECO:0007669"/>
    <property type="project" value="InterPro"/>
</dbReference>
<dbReference type="GO" id="GO:0008198">
    <property type="term" value="F:ferrous iron binding"/>
    <property type="evidence" value="ECO:0007669"/>
    <property type="project" value="TreeGrafter"/>
</dbReference>
<dbReference type="EC" id="1.16.3.1" evidence="14"/>
<sequence>MLLRASSPSTALSLSTAVVDNVNQFPSSSSSVSFSSSQRRTDGILVSVSKNNPSSATTGVVFHPFEEVKKELQLLSALSQQSFARHKFSNACEAAINNHINWEYNLSYVYHAAYAYFDRDYVALEGFAKFFREAMVGKRERAELLMKYQNKRGGRVKLDMMLMPESEIYHSEKGEALYAMELALSLEKSTNMKLFQLHGVADENNDVQMADFIESTFMTEQVDAIKKISEFITQLRRIRCKGYGVWHFDQMLLDA</sequence>
<feature type="binding site" evidence="13">
    <location>
        <position position="187"/>
    </location>
    <ligand>
        <name>Fe cation</name>
        <dbReference type="ChEBI" id="CHEBI:24875"/>
        <label>1</label>
    </ligand>
</feature>
<dbReference type="InterPro" id="IPR012347">
    <property type="entry name" value="Ferritin-like"/>
</dbReference>
<evidence type="ECO:0000256" key="6">
    <source>
        <dbReference type="ARBA" id="ARBA00022723"/>
    </source>
</evidence>
<dbReference type="SUPFAM" id="SSF47240">
    <property type="entry name" value="Ferritin-like"/>
    <property type="match status" value="1"/>
</dbReference>
<dbReference type="GO" id="GO:0006879">
    <property type="term" value="P:intracellular iron ion homeostasis"/>
    <property type="evidence" value="ECO:0007669"/>
    <property type="project" value="UniProtKB-KW"/>
</dbReference>